<feature type="compositionally biased region" description="Basic residues" evidence="10">
    <location>
        <begin position="7"/>
        <end position="22"/>
    </location>
</feature>
<dbReference type="Proteomes" id="UP000198859">
    <property type="component" value="Chromosome I"/>
</dbReference>
<feature type="transmembrane region" description="Helical" evidence="11">
    <location>
        <begin position="300"/>
        <end position="319"/>
    </location>
</feature>
<comment type="similarity">
    <text evidence="9">Belongs to the binding-protein-dependent transport system permease family. LivHM subfamily.</text>
</comment>
<feature type="signal peptide" evidence="12">
    <location>
        <begin position="1"/>
        <end position="49"/>
    </location>
</feature>
<evidence type="ECO:0000256" key="11">
    <source>
        <dbReference type="SAM" id="Phobius"/>
    </source>
</evidence>
<dbReference type="PANTHER" id="PTHR11795">
    <property type="entry name" value="BRANCHED-CHAIN AMINO ACID TRANSPORT SYSTEM PERMEASE PROTEIN LIVH"/>
    <property type="match status" value="1"/>
</dbReference>
<dbReference type="InterPro" id="IPR001851">
    <property type="entry name" value="ABC_transp_permease"/>
</dbReference>
<evidence type="ECO:0000313" key="14">
    <source>
        <dbReference type="Proteomes" id="UP000198859"/>
    </source>
</evidence>
<proteinExistence type="inferred from homology"/>
<keyword evidence="6" id="KW-0029">Amino-acid transport</keyword>
<reference evidence="14" key="1">
    <citation type="submission" date="2016-10" db="EMBL/GenBank/DDBJ databases">
        <authorList>
            <person name="Varghese N."/>
            <person name="Submissions S."/>
        </authorList>
    </citation>
    <scope>NUCLEOTIDE SEQUENCE [LARGE SCALE GENOMIC DNA]</scope>
    <source>
        <strain evidence="14">DSM 22127</strain>
    </source>
</reference>
<keyword evidence="3" id="KW-1003">Cell membrane</keyword>
<feature type="region of interest" description="Disordered" evidence="10">
    <location>
        <begin position="1"/>
        <end position="22"/>
    </location>
</feature>
<dbReference type="GO" id="GO:0042941">
    <property type="term" value="P:D-alanine transmembrane transport"/>
    <property type="evidence" value="ECO:0007669"/>
    <property type="project" value="TreeGrafter"/>
</dbReference>
<dbReference type="AlphaFoldDB" id="A0A1H1QIB9"/>
<dbReference type="GO" id="GO:0015188">
    <property type="term" value="F:L-isoleucine transmembrane transporter activity"/>
    <property type="evidence" value="ECO:0007669"/>
    <property type="project" value="TreeGrafter"/>
</dbReference>
<feature type="region of interest" description="Disordered" evidence="10">
    <location>
        <begin position="69"/>
        <end position="91"/>
    </location>
</feature>
<gene>
    <name evidence="13" type="ORF">SAMN04488570_1424</name>
</gene>
<dbReference type="Pfam" id="PF02653">
    <property type="entry name" value="BPD_transp_2"/>
    <property type="match status" value="1"/>
</dbReference>
<accession>A0A1H1QIB9</accession>
<evidence type="ECO:0000256" key="9">
    <source>
        <dbReference type="ARBA" id="ARBA00037998"/>
    </source>
</evidence>
<evidence type="ECO:0000256" key="8">
    <source>
        <dbReference type="ARBA" id="ARBA00023136"/>
    </source>
</evidence>
<comment type="subcellular location">
    <subcellularLocation>
        <location evidence="1">Cell membrane</location>
        <topology evidence="1">Multi-pass membrane protein</topology>
    </subcellularLocation>
</comment>
<feature type="chain" id="PRO_5009257787" evidence="12">
    <location>
        <begin position="50"/>
        <end position="448"/>
    </location>
</feature>
<feature type="transmembrane region" description="Helical" evidence="11">
    <location>
        <begin position="379"/>
        <end position="408"/>
    </location>
</feature>
<dbReference type="CDD" id="cd06582">
    <property type="entry name" value="TM_PBP1_LivH_like"/>
    <property type="match status" value="1"/>
</dbReference>
<sequence>MPPSSRRAPHRGTARATGRTRGRGPAATLLLLVMSSVFAVLALGSPAQAADGDRTVIGTLRNSADANNPVPGVTINVESSKGETYTGESNDEGRFEISVPASDDGTLSVVLDTDTLPDGVDLRPGAPDTLKPTGSLSTITANFALGPDNRQVSTKWDQVPQLLYNGLLFGIVLSLGALGLSMVFGTTGLTNFSHGELVTFGAVMTYMGNRVFGLPIVVSVLMAVVLSAAFGWLNDKGLWAPLRRRGTGLIAMMIVSIGLQFLLRNLYQYFTGGRSLTYREYVTPVGQDAFGLFTYTTRDIVIIAVSLLTLVAVTMALQFTRLGRATRAVSDNPALAASTGINVNRVITTVWIFGAALAGLGGAFLGFSQSVTYQLGAQVLLLIFAATCVGGLGSIWGAMVGSLIIGVFVETSTLFIPSELKYAGAMILLIIVLLFRPQGLLGRAQRIG</sequence>
<evidence type="ECO:0000313" key="13">
    <source>
        <dbReference type="EMBL" id="SDS23222.1"/>
    </source>
</evidence>
<dbReference type="EMBL" id="LT629757">
    <property type="protein sequence ID" value="SDS23222.1"/>
    <property type="molecule type" value="Genomic_DNA"/>
</dbReference>
<dbReference type="GO" id="GO:0015190">
    <property type="term" value="F:L-leucine transmembrane transporter activity"/>
    <property type="evidence" value="ECO:0007669"/>
    <property type="project" value="TreeGrafter"/>
</dbReference>
<keyword evidence="2" id="KW-0813">Transport</keyword>
<dbReference type="STRING" id="642780.SAMN04488570_1424"/>
<dbReference type="GO" id="GO:0005886">
    <property type="term" value="C:plasma membrane"/>
    <property type="evidence" value="ECO:0007669"/>
    <property type="project" value="UniProtKB-SubCell"/>
</dbReference>
<dbReference type="GO" id="GO:0005304">
    <property type="term" value="F:L-valine transmembrane transporter activity"/>
    <property type="evidence" value="ECO:0007669"/>
    <property type="project" value="TreeGrafter"/>
</dbReference>
<evidence type="ECO:0000256" key="2">
    <source>
        <dbReference type="ARBA" id="ARBA00022448"/>
    </source>
</evidence>
<feature type="transmembrane region" description="Helical" evidence="11">
    <location>
        <begin position="245"/>
        <end position="263"/>
    </location>
</feature>
<evidence type="ECO:0000256" key="3">
    <source>
        <dbReference type="ARBA" id="ARBA00022475"/>
    </source>
</evidence>
<dbReference type="GO" id="GO:0015808">
    <property type="term" value="P:L-alanine transport"/>
    <property type="evidence" value="ECO:0007669"/>
    <property type="project" value="TreeGrafter"/>
</dbReference>
<feature type="transmembrane region" description="Helical" evidence="11">
    <location>
        <begin position="162"/>
        <end position="190"/>
    </location>
</feature>
<evidence type="ECO:0000256" key="10">
    <source>
        <dbReference type="SAM" id="MobiDB-lite"/>
    </source>
</evidence>
<evidence type="ECO:0000256" key="12">
    <source>
        <dbReference type="SAM" id="SignalP"/>
    </source>
</evidence>
<keyword evidence="12" id="KW-0732">Signal</keyword>
<name>A0A1H1QIB9_9ACTN</name>
<feature type="compositionally biased region" description="Polar residues" evidence="10">
    <location>
        <begin position="76"/>
        <end position="88"/>
    </location>
</feature>
<keyword evidence="4" id="KW-0997">Cell inner membrane</keyword>
<keyword evidence="14" id="KW-1185">Reference proteome</keyword>
<evidence type="ECO:0000256" key="6">
    <source>
        <dbReference type="ARBA" id="ARBA00022970"/>
    </source>
</evidence>
<evidence type="ECO:0000256" key="7">
    <source>
        <dbReference type="ARBA" id="ARBA00022989"/>
    </source>
</evidence>
<feature type="transmembrane region" description="Helical" evidence="11">
    <location>
        <begin position="211"/>
        <end position="233"/>
    </location>
</feature>
<dbReference type="InterPro" id="IPR052157">
    <property type="entry name" value="BCAA_transport_permease"/>
</dbReference>
<keyword evidence="5 11" id="KW-0812">Transmembrane</keyword>
<keyword evidence="7 11" id="KW-1133">Transmembrane helix</keyword>
<evidence type="ECO:0000256" key="5">
    <source>
        <dbReference type="ARBA" id="ARBA00022692"/>
    </source>
</evidence>
<evidence type="ECO:0000256" key="1">
    <source>
        <dbReference type="ARBA" id="ARBA00004651"/>
    </source>
</evidence>
<feature type="transmembrane region" description="Helical" evidence="11">
    <location>
        <begin position="420"/>
        <end position="436"/>
    </location>
</feature>
<protein>
    <submittedName>
        <fullName evidence="13">Amino acid/amide ABC transporter membrane protein 1, HAAT family</fullName>
    </submittedName>
</protein>
<evidence type="ECO:0000256" key="4">
    <source>
        <dbReference type="ARBA" id="ARBA00022519"/>
    </source>
</evidence>
<dbReference type="GO" id="GO:1903806">
    <property type="term" value="P:L-isoleucine import across plasma membrane"/>
    <property type="evidence" value="ECO:0007669"/>
    <property type="project" value="TreeGrafter"/>
</dbReference>
<feature type="transmembrane region" description="Helical" evidence="11">
    <location>
        <begin position="346"/>
        <end position="367"/>
    </location>
</feature>
<dbReference type="GO" id="GO:0015192">
    <property type="term" value="F:L-phenylalanine transmembrane transporter activity"/>
    <property type="evidence" value="ECO:0007669"/>
    <property type="project" value="TreeGrafter"/>
</dbReference>
<dbReference type="PANTHER" id="PTHR11795:SF371">
    <property type="entry name" value="HIGH-AFFINITY BRANCHED-CHAIN AMINO ACID TRANSPORT SYSTEM PERMEASE PROTEIN LIVH"/>
    <property type="match status" value="1"/>
</dbReference>
<dbReference type="OrthoDB" id="9807115at2"/>
<dbReference type="RefSeq" id="WP_091727723.1">
    <property type="nucleotide sequence ID" value="NZ_LT629757.1"/>
</dbReference>
<organism evidence="13 14">
    <name type="scientific">Nocardioides scoriae</name>
    <dbReference type="NCBI Taxonomy" id="642780"/>
    <lineage>
        <taxon>Bacteria</taxon>
        <taxon>Bacillati</taxon>
        <taxon>Actinomycetota</taxon>
        <taxon>Actinomycetes</taxon>
        <taxon>Propionibacteriales</taxon>
        <taxon>Nocardioidaceae</taxon>
        <taxon>Nocardioides</taxon>
    </lineage>
</organism>
<keyword evidence="8 11" id="KW-0472">Membrane</keyword>